<protein>
    <submittedName>
        <fullName evidence="2">Uncharacterized protein</fullName>
    </submittedName>
</protein>
<feature type="chain" id="PRO_5005488211" evidence="1">
    <location>
        <begin position="23"/>
        <end position="127"/>
    </location>
</feature>
<accession>A0A0K2TZ67</accession>
<name>A0A0K2TZ67_LEPSM</name>
<dbReference type="EMBL" id="HACA01013794">
    <property type="protein sequence ID" value="CDW31155.1"/>
    <property type="molecule type" value="Transcribed_RNA"/>
</dbReference>
<sequence length="127" mass="14915">MKNFFVRGYLVFIAFFIAQALGSDTSMDEKKDICLQKVRRLFGSITELEVELLCQIVININANDTKLYEHKTQKNEIVASANNIKYKDIVYFEDGETERKRSINNFLQKIPKSYLKELLMNGRQYYV</sequence>
<proteinExistence type="predicted"/>
<keyword evidence="1" id="KW-0732">Signal</keyword>
<evidence type="ECO:0000256" key="1">
    <source>
        <dbReference type="SAM" id="SignalP"/>
    </source>
</evidence>
<dbReference type="AlphaFoldDB" id="A0A0K2TZ67"/>
<reference evidence="2" key="1">
    <citation type="submission" date="2014-05" db="EMBL/GenBank/DDBJ databases">
        <authorList>
            <person name="Chronopoulou M."/>
        </authorList>
    </citation>
    <scope>NUCLEOTIDE SEQUENCE</scope>
    <source>
        <tissue evidence="2">Whole organism</tissue>
    </source>
</reference>
<organism evidence="2">
    <name type="scientific">Lepeophtheirus salmonis</name>
    <name type="common">Salmon louse</name>
    <name type="synonym">Caligus salmonis</name>
    <dbReference type="NCBI Taxonomy" id="72036"/>
    <lineage>
        <taxon>Eukaryota</taxon>
        <taxon>Metazoa</taxon>
        <taxon>Ecdysozoa</taxon>
        <taxon>Arthropoda</taxon>
        <taxon>Crustacea</taxon>
        <taxon>Multicrustacea</taxon>
        <taxon>Hexanauplia</taxon>
        <taxon>Copepoda</taxon>
        <taxon>Siphonostomatoida</taxon>
        <taxon>Caligidae</taxon>
        <taxon>Lepeophtheirus</taxon>
    </lineage>
</organism>
<evidence type="ECO:0000313" key="2">
    <source>
        <dbReference type="EMBL" id="CDW31155.1"/>
    </source>
</evidence>
<feature type="signal peptide" evidence="1">
    <location>
        <begin position="1"/>
        <end position="22"/>
    </location>
</feature>